<proteinExistence type="predicted"/>
<dbReference type="NCBIfam" id="TIGR00229">
    <property type="entry name" value="sensory_box"/>
    <property type="match status" value="1"/>
</dbReference>
<dbReference type="CDD" id="cd00156">
    <property type="entry name" value="REC"/>
    <property type="match status" value="1"/>
</dbReference>
<reference evidence="4" key="1">
    <citation type="submission" date="2018-05" db="EMBL/GenBank/DDBJ databases">
        <authorList>
            <person name="Lanie J.A."/>
            <person name="Ng W.-L."/>
            <person name="Kazmierczak K.M."/>
            <person name="Andrzejewski T.M."/>
            <person name="Davidsen T.M."/>
            <person name="Wayne K.J."/>
            <person name="Tettelin H."/>
            <person name="Glass J.I."/>
            <person name="Rusch D."/>
            <person name="Podicherti R."/>
            <person name="Tsui H.-C.T."/>
            <person name="Winkler M.E."/>
        </authorList>
    </citation>
    <scope>NUCLEOTIDE SEQUENCE</scope>
</reference>
<dbReference type="Pfam" id="PF07228">
    <property type="entry name" value="SpoIIE"/>
    <property type="match status" value="1"/>
</dbReference>
<dbReference type="InterPro" id="IPR036457">
    <property type="entry name" value="PPM-type-like_dom_sf"/>
</dbReference>
<sequence length="520" mass="56647">MSETTTQPTPPSDGKVALRVLVVEDSEFDTRMLVGLLRAGGFEPEFERVETEGGMRTALGQAQWEVILADYNLPDFSAPRALEVLQESQLDIPFIIVSGGIGEDTAVAAMKSGAHDYLMKGNLARLVPAVERELREAAVRSSRRQTVKDLRASELRHRSLIENTSDIIAVLDCKGMIQFVSPACERVLGTSAEALIDSDWFALAHGEDRDRLRAEFEQALGHEGKQFAIKGRFAAADGSERVMDITASNLLADEAIAGVVINARDITERLKEQAAMHESEEQFRVASEIQQHLFPRKAPQLDGFDIAGASKPAAATGGDYFDYLTTSDSQLALAIGDVSGHGIGPAMLMAETRAYLRILTRNRNDLSLILTRANTMVGEDVGEERFVTMLLAKLDPEKRTLVYASAGHSPAFILGSDGAVKSELRRTGMPLGVMQDAEYTVSKPLRLAKGDVLVLLTDGLEETANTEGELFGVDRILQAVHQNRQSKATKIVESVFETLKDFSGNGEQVDDLTMIVAKAE</sequence>
<dbReference type="InterPro" id="IPR052016">
    <property type="entry name" value="Bact_Sigma-Reg"/>
</dbReference>
<dbReference type="SMART" id="SM00091">
    <property type="entry name" value="PAS"/>
    <property type="match status" value="1"/>
</dbReference>
<dbReference type="InterPro" id="IPR001789">
    <property type="entry name" value="Sig_transdc_resp-reg_receiver"/>
</dbReference>
<dbReference type="Pfam" id="PF00072">
    <property type="entry name" value="Response_reg"/>
    <property type="match status" value="1"/>
</dbReference>
<dbReference type="InterPro" id="IPR000014">
    <property type="entry name" value="PAS"/>
</dbReference>
<dbReference type="SMART" id="SM00331">
    <property type="entry name" value="PP2C_SIG"/>
    <property type="match status" value="1"/>
</dbReference>
<dbReference type="Gene3D" id="3.60.40.10">
    <property type="entry name" value="PPM-type phosphatase domain"/>
    <property type="match status" value="1"/>
</dbReference>
<dbReference type="InterPro" id="IPR011006">
    <property type="entry name" value="CheY-like_superfamily"/>
</dbReference>
<accession>A0A381X6K2</accession>
<dbReference type="SUPFAM" id="SSF81606">
    <property type="entry name" value="PP2C-like"/>
    <property type="match status" value="1"/>
</dbReference>
<dbReference type="SMART" id="SM00448">
    <property type="entry name" value="REC"/>
    <property type="match status" value="1"/>
</dbReference>
<dbReference type="InterPro" id="IPR013655">
    <property type="entry name" value="PAS_fold_3"/>
</dbReference>
<dbReference type="CDD" id="cd00130">
    <property type="entry name" value="PAS"/>
    <property type="match status" value="1"/>
</dbReference>
<dbReference type="Gene3D" id="3.30.450.20">
    <property type="entry name" value="PAS domain"/>
    <property type="match status" value="1"/>
</dbReference>
<dbReference type="InterPro" id="IPR035965">
    <property type="entry name" value="PAS-like_dom_sf"/>
</dbReference>
<name>A0A381X6K2_9ZZZZ</name>
<protein>
    <recommendedName>
        <fullName evidence="5">PAS domain S-box protein</fullName>
    </recommendedName>
</protein>
<dbReference type="SUPFAM" id="SSF55785">
    <property type="entry name" value="PYP-like sensor domain (PAS domain)"/>
    <property type="match status" value="1"/>
</dbReference>
<dbReference type="GO" id="GO:0000160">
    <property type="term" value="P:phosphorelay signal transduction system"/>
    <property type="evidence" value="ECO:0007669"/>
    <property type="project" value="InterPro"/>
</dbReference>
<dbReference type="Gene3D" id="3.40.50.2300">
    <property type="match status" value="1"/>
</dbReference>
<dbReference type="PANTHER" id="PTHR43156">
    <property type="entry name" value="STAGE II SPORULATION PROTEIN E-RELATED"/>
    <property type="match status" value="1"/>
</dbReference>
<keyword evidence="1" id="KW-0378">Hydrolase</keyword>
<dbReference type="EMBL" id="UINC01014048">
    <property type="protein sequence ID" value="SVA60192.1"/>
    <property type="molecule type" value="Genomic_DNA"/>
</dbReference>
<dbReference type="PROSITE" id="PS50112">
    <property type="entry name" value="PAS"/>
    <property type="match status" value="1"/>
</dbReference>
<evidence type="ECO:0008006" key="5">
    <source>
        <dbReference type="Google" id="ProtNLM"/>
    </source>
</evidence>
<dbReference type="Pfam" id="PF08447">
    <property type="entry name" value="PAS_3"/>
    <property type="match status" value="1"/>
</dbReference>
<evidence type="ECO:0000259" key="2">
    <source>
        <dbReference type="PROSITE" id="PS50110"/>
    </source>
</evidence>
<feature type="domain" description="PAS" evidence="3">
    <location>
        <begin position="153"/>
        <end position="223"/>
    </location>
</feature>
<dbReference type="SUPFAM" id="SSF52172">
    <property type="entry name" value="CheY-like"/>
    <property type="match status" value="1"/>
</dbReference>
<dbReference type="PANTHER" id="PTHR43156:SF2">
    <property type="entry name" value="STAGE II SPORULATION PROTEIN E"/>
    <property type="match status" value="1"/>
</dbReference>
<dbReference type="GO" id="GO:0016791">
    <property type="term" value="F:phosphatase activity"/>
    <property type="evidence" value="ECO:0007669"/>
    <property type="project" value="TreeGrafter"/>
</dbReference>
<evidence type="ECO:0000256" key="1">
    <source>
        <dbReference type="ARBA" id="ARBA00022801"/>
    </source>
</evidence>
<evidence type="ECO:0000313" key="4">
    <source>
        <dbReference type="EMBL" id="SVA60192.1"/>
    </source>
</evidence>
<dbReference type="PROSITE" id="PS50110">
    <property type="entry name" value="RESPONSE_REGULATORY"/>
    <property type="match status" value="1"/>
</dbReference>
<organism evidence="4">
    <name type="scientific">marine metagenome</name>
    <dbReference type="NCBI Taxonomy" id="408172"/>
    <lineage>
        <taxon>unclassified sequences</taxon>
        <taxon>metagenomes</taxon>
        <taxon>ecological metagenomes</taxon>
    </lineage>
</organism>
<dbReference type="AlphaFoldDB" id="A0A381X6K2"/>
<feature type="domain" description="Response regulatory" evidence="2">
    <location>
        <begin position="19"/>
        <end position="135"/>
    </location>
</feature>
<gene>
    <name evidence="4" type="ORF">METZ01_LOCUS113046</name>
</gene>
<evidence type="ECO:0000259" key="3">
    <source>
        <dbReference type="PROSITE" id="PS50112"/>
    </source>
</evidence>
<dbReference type="InterPro" id="IPR001932">
    <property type="entry name" value="PPM-type_phosphatase-like_dom"/>
</dbReference>